<gene>
    <name evidence="2" type="primary">yyaO</name>
    <name evidence="2" type="ORF">HC660_40030</name>
</gene>
<dbReference type="SUPFAM" id="SSF48208">
    <property type="entry name" value="Six-hairpin glycosidases"/>
    <property type="match status" value="1"/>
</dbReference>
<dbReference type="Gene3D" id="1.50.10.10">
    <property type="match status" value="1"/>
</dbReference>
<dbReference type="PANTHER" id="PTHR42899">
    <property type="entry name" value="SPERMATOGENESIS-ASSOCIATED PROTEIN 20"/>
    <property type="match status" value="1"/>
</dbReference>
<dbReference type="CDD" id="cd02955">
    <property type="entry name" value="SSP411"/>
    <property type="match status" value="1"/>
</dbReference>
<dbReference type="InterPro" id="IPR008928">
    <property type="entry name" value="6-hairpin_glycosidase_sf"/>
</dbReference>
<dbReference type="InterPro" id="IPR004879">
    <property type="entry name" value="Ssp411-like_TRX"/>
</dbReference>
<accession>A0ABX6M2V0</accession>
<dbReference type="RefSeq" id="WP_168749306.1">
    <property type="nucleotide sequence ID" value="NZ_CP051464.1"/>
</dbReference>
<reference evidence="2 3" key="1">
    <citation type="submission" date="2020-04" db="EMBL/GenBank/DDBJ databases">
        <title>Plant growth promoting and environmental Bacillus: genomic and epigenetic comparison.</title>
        <authorList>
            <person name="Reva O.N."/>
            <person name="Lutz S."/>
            <person name="Ahrens C.H."/>
        </authorList>
    </citation>
    <scope>NUCLEOTIDE SEQUENCE [LARGE SCALE GENOMIC DNA]</scope>
    <source>
        <strain evidence="2 3">UCMB5075</strain>
    </source>
</reference>
<feature type="domain" description="Spermatogenesis-associated protein 20-like TRX" evidence="1">
    <location>
        <begin position="7"/>
        <end position="168"/>
    </location>
</feature>
<dbReference type="EMBL" id="CP051464">
    <property type="protein sequence ID" value="QJC98446.1"/>
    <property type="molecule type" value="Genomic_DNA"/>
</dbReference>
<dbReference type="Proteomes" id="UP000501048">
    <property type="component" value="Chromosome"/>
</dbReference>
<dbReference type="InterPro" id="IPR036249">
    <property type="entry name" value="Thioredoxin-like_sf"/>
</dbReference>
<dbReference type="SUPFAM" id="SSF52833">
    <property type="entry name" value="Thioredoxin-like"/>
    <property type="match status" value="1"/>
</dbReference>
<evidence type="ECO:0000313" key="3">
    <source>
        <dbReference type="Proteomes" id="UP000501048"/>
    </source>
</evidence>
<dbReference type="PIRSF" id="PIRSF006402">
    <property type="entry name" value="UCP006402_thioredoxin"/>
    <property type="match status" value="1"/>
</dbReference>
<keyword evidence="3" id="KW-1185">Reference proteome</keyword>
<proteinExistence type="predicted"/>
<dbReference type="PANTHER" id="PTHR42899:SF1">
    <property type="entry name" value="SPERMATOGENESIS-ASSOCIATED PROTEIN 20"/>
    <property type="match status" value="1"/>
</dbReference>
<dbReference type="Pfam" id="PF03190">
    <property type="entry name" value="Thioredox_DsbH"/>
    <property type="match status" value="1"/>
</dbReference>
<evidence type="ECO:0000259" key="1">
    <source>
        <dbReference type="Pfam" id="PF03190"/>
    </source>
</evidence>
<dbReference type="InterPro" id="IPR024705">
    <property type="entry name" value="Ssp411"/>
</dbReference>
<dbReference type="Gene3D" id="1.50.10.20">
    <property type="match status" value="1"/>
</dbReference>
<dbReference type="InterPro" id="IPR012341">
    <property type="entry name" value="6hp_glycosidase-like_sf"/>
</dbReference>
<organism evidence="2 3">
    <name type="scientific">Bacillus mojavensis</name>
    <dbReference type="NCBI Taxonomy" id="72360"/>
    <lineage>
        <taxon>Bacteria</taxon>
        <taxon>Bacillati</taxon>
        <taxon>Bacillota</taxon>
        <taxon>Bacilli</taxon>
        <taxon>Bacillales</taxon>
        <taxon>Bacillaceae</taxon>
        <taxon>Bacillus</taxon>
    </lineage>
</organism>
<name>A0ABX6M2V0_BACMO</name>
<dbReference type="Gene3D" id="3.40.30.10">
    <property type="entry name" value="Glutaredoxin"/>
    <property type="match status" value="1"/>
</dbReference>
<sequence>MPTNNKPNRLIAEKSPYLLQHAYNPVDWYPWGEEAFEKAKRESKPVLVSIGYSTCHWCHVMAHESFEDEEIARLLNERFVAIKVDREERPDVDSVYMRICQLMTGQGGWPLNVFITPDQKPFYAGTYFPKTSKFNRPGFVDVLEHLSETFANDREHVEDIAENAANHLQTKTAAKTSEGLSESAIHRTFQQLANGFDTIYGGFGKAPKFPMPHMLMYFLRYYHTTGQENALYNVTKTLDSMANGGIYDHIGYGFARYSTDDEWLVPHFEKMLYDNALLLTAYTEAYQVTQNSRYKDICEQIITFIQREMTHEDGSFFSALDADIEGEEGKYYVWSKKEILKTLGEDLGTLYCSVYDITEKGNFEGKNIPNLIHTKRDQIKADSGLTEEELSRKLEDARLKLLKTREKRTYPHVDDKVLTSWNALMIAGLAKAAKVFQEPQYLSLAEDAITFIENNVIIDGRVMVRYRDGEVKNKGFIDDYAFLLWAYLDLYEASFDLSYLEKAKKLSNDMIDLFWDEEHGGFYFTGHDAEALIVREKEVYDGAVPSGNSVAAVQLLRLGQATGDLSLIEKAETMFSVFKPEIEAYPSGHSFFMQSVLKQMTPKKEIVIFGCPDDPDRKQITSALQKAFNPNDSILVAEHPDQCKGIATFAADYRIIDDQTTVYICENFACQQPTTDIEEALQTLESSRD</sequence>
<evidence type="ECO:0000313" key="2">
    <source>
        <dbReference type="EMBL" id="QJC98446.1"/>
    </source>
</evidence>
<dbReference type="GeneID" id="76984771"/>
<protein>
    <submittedName>
        <fullName evidence="2">YyaL</fullName>
    </submittedName>
</protein>